<name>A0A0L0CKI0_LUCCU</name>
<evidence type="ECO:0000313" key="1">
    <source>
        <dbReference type="EMBL" id="KNC32775.1"/>
    </source>
</evidence>
<keyword evidence="2" id="KW-1185">Reference proteome</keyword>
<dbReference type="EMBL" id="JRES01000270">
    <property type="protein sequence ID" value="KNC32775.1"/>
    <property type="molecule type" value="Genomic_DNA"/>
</dbReference>
<organism evidence="1 2">
    <name type="scientific">Lucilia cuprina</name>
    <name type="common">Green bottle fly</name>
    <name type="synonym">Australian sheep blowfly</name>
    <dbReference type="NCBI Taxonomy" id="7375"/>
    <lineage>
        <taxon>Eukaryota</taxon>
        <taxon>Metazoa</taxon>
        <taxon>Ecdysozoa</taxon>
        <taxon>Arthropoda</taxon>
        <taxon>Hexapoda</taxon>
        <taxon>Insecta</taxon>
        <taxon>Pterygota</taxon>
        <taxon>Neoptera</taxon>
        <taxon>Endopterygota</taxon>
        <taxon>Diptera</taxon>
        <taxon>Brachycera</taxon>
        <taxon>Muscomorpha</taxon>
        <taxon>Oestroidea</taxon>
        <taxon>Calliphoridae</taxon>
        <taxon>Luciliinae</taxon>
        <taxon>Lucilia</taxon>
    </lineage>
</organism>
<protein>
    <submittedName>
        <fullName evidence="1">Uncharacterized protein</fullName>
    </submittedName>
</protein>
<accession>A0A0L0CKI0</accession>
<feature type="non-terminal residue" evidence="1">
    <location>
        <position position="80"/>
    </location>
</feature>
<proteinExistence type="predicted"/>
<dbReference type="Proteomes" id="UP000037069">
    <property type="component" value="Unassembled WGS sequence"/>
</dbReference>
<feature type="non-terminal residue" evidence="1">
    <location>
        <position position="1"/>
    </location>
</feature>
<evidence type="ECO:0000313" key="2">
    <source>
        <dbReference type="Proteomes" id="UP000037069"/>
    </source>
</evidence>
<gene>
    <name evidence="1" type="ORF">FF38_10754</name>
</gene>
<comment type="caution">
    <text evidence="1">The sequence shown here is derived from an EMBL/GenBank/DDBJ whole genome shotgun (WGS) entry which is preliminary data.</text>
</comment>
<reference evidence="1 2" key="1">
    <citation type="journal article" date="2015" name="Nat. Commun.">
        <title>Lucilia cuprina genome unlocks parasitic fly biology to underpin future interventions.</title>
        <authorList>
            <person name="Anstead C.A."/>
            <person name="Korhonen P.K."/>
            <person name="Young N.D."/>
            <person name="Hall R.S."/>
            <person name="Jex A.R."/>
            <person name="Murali S.C."/>
            <person name="Hughes D.S."/>
            <person name="Lee S.F."/>
            <person name="Perry T."/>
            <person name="Stroehlein A.J."/>
            <person name="Ansell B.R."/>
            <person name="Breugelmans B."/>
            <person name="Hofmann A."/>
            <person name="Qu J."/>
            <person name="Dugan S."/>
            <person name="Lee S.L."/>
            <person name="Chao H."/>
            <person name="Dinh H."/>
            <person name="Han Y."/>
            <person name="Doddapaneni H.V."/>
            <person name="Worley K.C."/>
            <person name="Muzny D.M."/>
            <person name="Ioannidis P."/>
            <person name="Waterhouse R.M."/>
            <person name="Zdobnov E.M."/>
            <person name="James P.J."/>
            <person name="Bagnall N.H."/>
            <person name="Kotze A.C."/>
            <person name="Gibbs R.A."/>
            <person name="Richards S."/>
            <person name="Batterham P."/>
            <person name="Gasser R.B."/>
        </authorList>
    </citation>
    <scope>NUCLEOTIDE SEQUENCE [LARGE SCALE GENOMIC DNA]</scope>
    <source>
        <strain evidence="1 2">LS</strain>
        <tissue evidence="1">Full body</tissue>
    </source>
</reference>
<sequence>FSCSDLSRLEYFIPNLKKNILNYRICLGAICVTNRLDGCYSPHLPPNLVADGSTAFSLQRPKIRLTLLTTYQSIIAVTIN</sequence>
<dbReference type="AlphaFoldDB" id="A0A0L0CKI0"/>